<feature type="compositionally biased region" description="Polar residues" evidence="1">
    <location>
        <begin position="46"/>
        <end position="68"/>
    </location>
</feature>
<dbReference type="Proteomes" id="UP001470230">
    <property type="component" value="Unassembled WGS sequence"/>
</dbReference>
<name>A0ABR2H4M1_9EUKA</name>
<proteinExistence type="predicted"/>
<feature type="region of interest" description="Disordered" evidence="1">
    <location>
        <begin position="1"/>
        <end position="105"/>
    </location>
</feature>
<evidence type="ECO:0000256" key="1">
    <source>
        <dbReference type="SAM" id="MobiDB-lite"/>
    </source>
</evidence>
<reference evidence="2 3" key="1">
    <citation type="submission" date="2024-04" db="EMBL/GenBank/DDBJ databases">
        <title>Tritrichomonas musculus Genome.</title>
        <authorList>
            <person name="Alves-Ferreira E."/>
            <person name="Grigg M."/>
            <person name="Lorenzi H."/>
            <person name="Galac M."/>
        </authorList>
    </citation>
    <scope>NUCLEOTIDE SEQUENCE [LARGE SCALE GENOMIC DNA]</scope>
    <source>
        <strain evidence="2 3">EAF2021</strain>
    </source>
</reference>
<feature type="compositionally biased region" description="Basic residues" evidence="1">
    <location>
        <begin position="10"/>
        <end position="45"/>
    </location>
</feature>
<sequence length="163" mass="18426">MFGRVNSKYTKPKNTKPKNTKPKNTKPKNTKPKNTKPTGRGRKPKNNTNSQVQVNKEQAQVNKEQAQVNKEIAKNLAAPIIEKPKRKRAPNGSRKPNYSRAPKWANGVTKTLDNTYINPADLVKFFADHHIQPPKQNTYAAYIAALKRWTKSGKSGRAPRTKK</sequence>
<evidence type="ECO:0000313" key="2">
    <source>
        <dbReference type="EMBL" id="KAK8841184.1"/>
    </source>
</evidence>
<organism evidence="2 3">
    <name type="scientific">Tritrichomonas musculus</name>
    <dbReference type="NCBI Taxonomy" id="1915356"/>
    <lineage>
        <taxon>Eukaryota</taxon>
        <taxon>Metamonada</taxon>
        <taxon>Parabasalia</taxon>
        <taxon>Tritrichomonadida</taxon>
        <taxon>Tritrichomonadidae</taxon>
        <taxon>Tritrichomonas</taxon>
    </lineage>
</organism>
<protein>
    <submittedName>
        <fullName evidence="2">Uncharacterized protein</fullName>
    </submittedName>
</protein>
<gene>
    <name evidence="2" type="ORF">M9Y10_027384</name>
</gene>
<accession>A0ABR2H4M1</accession>
<comment type="caution">
    <text evidence="2">The sequence shown here is derived from an EMBL/GenBank/DDBJ whole genome shotgun (WGS) entry which is preliminary data.</text>
</comment>
<evidence type="ECO:0000313" key="3">
    <source>
        <dbReference type="Proteomes" id="UP001470230"/>
    </source>
</evidence>
<keyword evidence="3" id="KW-1185">Reference proteome</keyword>
<dbReference type="EMBL" id="JAPFFF010000042">
    <property type="protein sequence ID" value="KAK8841184.1"/>
    <property type="molecule type" value="Genomic_DNA"/>
</dbReference>